<evidence type="ECO:0000313" key="9">
    <source>
        <dbReference type="EMBL" id="KIK25077.1"/>
    </source>
</evidence>
<dbReference type="STRING" id="765257.A0A0C9ZS72"/>
<dbReference type="HOGENOM" id="CLU_009539_2_0_1"/>
<reference evidence="10" key="2">
    <citation type="submission" date="2015-01" db="EMBL/GenBank/DDBJ databases">
        <title>Evolutionary Origins and Diversification of the Mycorrhizal Mutualists.</title>
        <authorList>
            <consortium name="DOE Joint Genome Institute"/>
            <consortium name="Mycorrhizal Genomics Consortium"/>
            <person name="Kohler A."/>
            <person name="Kuo A."/>
            <person name="Nagy L.G."/>
            <person name="Floudas D."/>
            <person name="Copeland A."/>
            <person name="Barry K.W."/>
            <person name="Cichocki N."/>
            <person name="Veneault-Fourrey C."/>
            <person name="LaButti K."/>
            <person name="Lindquist E.A."/>
            <person name="Lipzen A."/>
            <person name="Lundell T."/>
            <person name="Morin E."/>
            <person name="Murat C."/>
            <person name="Riley R."/>
            <person name="Ohm R."/>
            <person name="Sun H."/>
            <person name="Tunlid A."/>
            <person name="Henrissat B."/>
            <person name="Grigoriev I.V."/>
            <person name="Hibbett D.S."/>
            <person name="Martin F."/>
        </authorList>
    </citation>
    <scope>NUCLEOTIDE SEQUENCE [LARGE SCALE GENOMIC DNA]</scope>
    <source>
        <strain evidence="10">441</strain>
    </source>
</reference>
<evidence type="ECO:0000256" key="6">
    <source>
        <dbReference type="SAM" id="MobiDB-lite"/>
    </source>
</evidence>
<dbReference type="InterPro" id="IPR022755">
    <property type="entry name" value="Znf_C2H2_jaz"/>
</dbReference>
<keyword evidence="3" id="KW-0862">Zinc</keyword>
<dbReference type="SUPFAM" id="SSF46565">
    <property type="entry name" value="Chaperone J-domain"/>
    <property type="match status" value="1"/>
</dbReference>
<dbReference type="Pfam" id="PF00226">
    <property type="entry name" value="DnaJ"/>
    <property type="match status" value="1"/>
</dbReference>
<dbReference type="Proteomes" id="UP000054018">
    <property type="component" value="Unassembled WGS sequence"/>
</dbReference>
<dbReference type="Pfam" id="PF12171">
    <property type="entry name" value="zf-C2H2_jaz"/>
    <property type="match status" value="1"/>
</dbReference>
<dbReference type="PROSITE" id="PS50076">
    <property type="entry name" value="DNAJ_2"/>
    <property type="match status" value="1"/>
</dbReference>
<keyword evidence="2 4" id="KW-0863">Zinc-finger</keyword>
<evidence type="ECO:0000256" key="1">
    <source>
        <dbReference type="ARBA" id="ARBA00022723"/>
    </source>
</evidence>
<feature type="region of interest" description="Disordered" evidence="6">
    <location>
        <begin position="498"/>
        <end position="519"/>
    </location>
</feature>
<dbReference type="EMBL" id="KN833711">
    <property type="protein sequence ID" value="KIK25077.1"/>
    <property type="molecule type" value="Genomic_DNA"/>
</dbReference>
<evidence type="ECO:0000256" key="4">
    <source>
        <dbReference type="PROSITE-ProRule" id="PRU00042"/>
    </source>
</evidence>
<name>A0A0C9ZS72_9AGAM</name>
<gene>
    <name evidence="9" type="ORF">PISMIDRAFT_97502</name>
</gene>
<sequence length="519" mass="58960">MGAQESAARSEGQGSAIPDFYDLLGVEESATTEDIKKAFRKLALLHHPDKNQDDVEGATQRFAVIQQAYEVLSDEQERAWYDSHKASLAPEPDSDVVFEDIRRGVPATRTRGLGLTVRHLSDFFDATRWSAFDDGENGFFTLYRNLFSRLAQEENFLDALEYPSFGYSTWTWASSERPSEAARHFYNAWINFSTMKEFTWMEKYNATEAPDRRIRRLMEKENKKARDDARREYNETVRSLALFVRKRDPRYKTYLAHQAQLNGLRKASGSSTPRSTPKTPQSVQNVYVEQEWQKTVPSVVDDHDLDWAVAEGKDSEEWECVACGKTFRSEAAWDSHERSKKHMKEVEKLKREMRRENAELRLGDTDGHVGDNADQLDGVVGVLADESPPPPSAASDDGASAELDIRTLDHVSLVDASITPKTYEESGGQPSSTSYIRDQDHNALHAQPLIEKSDISKREKRKLKEARKSAQPPVQMCNACKLSFDSRTKLFAHIRETGHALATPADGHKPRNKRDKSKR</sequence>
<dbReference type="GO" id="GO:0008270">
    <property type="term" value="F:zinc ion binding"/>
    <property type="evidence" value="ECO:0007669"/>
    <property type="project" value="UniProtKB-KW"/>
</dbReference>
<evidence type="ECO:0000256" key="5">
    <source>
        <dbReference type="SAM" id="Coils"/>
    </source>
</evidence>
<feature type="compositionally biased region" description="Basic residues" evidence="6">
    <location>
        <begin position="510"/>
        <end position="519"/>
    </location>
</feature>
<dbReference type="PROSITE" id="PS00636">
    <property type="entry name" value="DNAJ_1"/>
    <property type="match status" value="1"/>
</dbReference>
<dbReference type="InterPro" id="IPR051964">
    <property type="entry name" value="Chaperone_stress_response"/>
</dbReference>
<dbReference type="SUPFAM" id="SSF57667">
    <property type="entry name" value="beta-beta-alpha zinc fingers"/>
    <property type="match status" value="1"/>
</dbReference>
<evidence type="ECO:0000259" key="7">
    <source>
        <dbReference type="PROSITE" id="PS50076"/>
    </source>
</evidence>
<dbReference type="Pfam" id="PF21884">
    <property type="entry name" value="ZUO1-like_ZHD"/>
    <property type="match status" value="1"/>
</dbReference>
<dbReference type="InterPro" id="IPR003604">
    <property type="entry name" value="Matrin/U1-like-C_Znf_C2H2"/>
</dbReference>
<evidence type="ECO:0000256" key="2">
    <source>
        <dbReference type="ARBA" id="ARBA00022771"/>
    </source>
</evidence>
<dbReference type="GO" id="GO:0005737">
    <property type="term" value="C:cytoplasm"/>
    <property type="evidence" value="ECO:0007669"/>
    <property type="project" value="TreeGrafter"/>
</dbReference>
<proteinExistence type="predicted"/>
<dbReference type="SMART" id="SM00451">
    <property type="entry name" value="ZnF_U1"/>
    <property type="match status" value="1"/>
</dbReference>
<evidence type="ECO:0000313" key="10">
    <source>
        <dbReference type="Proteomes" id="UP000054018"/>
    </source>
</evidence>
<dbReference type="CDD" id="cd06257">
    <property type="entry name" value="DnaJ"/>
    <property type="match status" value="1"/>
</dbReference>
<dbReference type="InterPro" id="IPR036869">
    <property type="entry name" value="J_dom_sf"/>
</dbReference>
<feature type="domain" description="J" evidence="7">
    <location>
        <begin position="19"/>
        <end position="85"/>
    </location>
</feature>
<keyword evidence="10" id="KW-1185">Reference proteome</keyword>
<protein>
    <recommendedName>
        <fullName evidence="11">DnaJ-domain-containing protein</fullName>
    </recommendedName>
</protein>
<dbReference type="InterPro" id="IPR018253">
    <property type="entry name" value="DnaJ_domain_CS"/>
</dbReference>
<dbReference type="PROSITE" id="PS00028">
    <property type="entry name" value="ZINC_FINGER_C2H2_1"/>
    <property type="match status" value="2"/>
</dbReference>
<dbReference type="InterPro" id="IPR036236">
    <property type="entry name" value="Znf_C2H2_sf"/>
</dbReference>
<dbReference type="OrthoDB" id="5894at2759"/>
<feature type="coiled-coil region" evidence="5">
    <location>
        <begin position="336"/>
        <end position="363"/>
    </location>
</feature>
<dbReference type="InterPro" id="IPR001623">
    <property type="entry name" value="DnaJ_domain"/>
</dbReference>
<feature type="domain" description="C2H2-type" evidence="8">
    <location>
        <begin position="475"/>
        <end position="504"/>
    </location>
</feature>
<dbReference type="GO" id="GO:0003676">
    <property type="term" value="F:nucleic acid binding"/>
    <property type="evidence" value="ECO:0007669"/>
    <property type="project" value="InterPro"/>
</dbReference>
<dbReference type="InterPro" id="IPR054076">
    <property type="entry name" value="ZUO1-like_ZHD"/>
</dbReference>
<evidence type="ECO:0008006" key="11">
    <source>
        <dbReference type="Google" id="ProtNLM"/>
    </source>
</evidence>
<feature type="region of interest" description="Disordered" evidence="6">
    <location>
        <begin position="444"/>
        <end position="472"/>
    </location>
</feature>
<evidence type="ECO:0000256" key="3">
    <source>
        <dbReference type="ARBA" id="ARBA00022833"/>
    </source>
</evidence>
<keyword evidence="1" id="KW-0479">Metal-binding</keyword>
<dbReference type="PRINTS" id="PR00625">
    <property type="entry name" value="JDOMAIN"/>
</dbReference>
<accession>A0A0C9ZS72</accession>
<dbReference type="PROSITE" id="PS50157">
    <property type="entry name" value="ZINC_FINGER_C2H2_2"/>
    <property type="match status" value="2"/>
</dbReference>
<evidence type="ECO:0000259" key="8">
    <source>
        <dbReference type="PROSITE" id="PS50157"/>
    </source>
</evidence>
<dbReference type="Gene3D" id="3.30.160.60">
    <property type="entry name" value="Classic Zinc Finger"/>
    <property type="match status" value="1"/>
</dbReference>
<keyword evidence="5" id="KW-0175">Coiled coil</keyword>
<dbReference type="SMART" id="SM00355">
    <property type="entry name" value="ZnF_C2H2"/>
    <property type="match status" value="2"/>
</dbReference>
<feature type="domain" description="C2H2-type" evidence="8">
    <location>
        <begin position="318"/>
        <end position="347"/>
    </location>
</feature>
<reference evidence="9 10" key="1">
    <citation type="submission" date="2014-04" db="EMBL/GenBank/DDBJ databases">
        <authorList>
            <consortium name="DOE Joint Genome Institute"/>
            <person name="Kuo A."/>
            <person name="Kohler A."/>
            <person name="Costa M.D."/>
            <person name="Nagy L.G."/>
            <person name="Floudas D."/>
            <person name="Copeland A."/>
            <person name="Barry K.W."/>
            <person name="Cichocki N."/>
            <person name="Veneault-Fourrey C."/>
            <person name="LaButti K."/>
            <person name="Lindquist E.A."/>
            <person name="Lipzen A."/>
            <person name="Lundell T."/>
            <person name="Morin E."/>
            <person name="Murat C."/>
            <person name="Sun H."/>
            <person name="Tunlid A."/>
            <person name="Henrissat B."/>
            <person name="Grigoriev I.V."/>
            <person name="Hibbett D.S."/>
            <person name="Martin F."/>
            <person name="Nordberg H.P."/>
            <person name="Cantor M.N."/>
            <person name="Hua S.X."/>
        </authorList>
    </citation>
    <scope>NUCLEOTIDE SEQUENCE [LARGE SCALE GENOMIC DNA]</scope>
    <source>
        <strain evidence="9 10">441</strain>
    </source>
</reference>
<dbReference type="PANTHER" id="PTHR44029">
    <property type="entry name" value="DNAJ HOMOLOG SUBFAMILY C MEMBER 21"/>
    <property type="match status" value="1"/>
</dbReference>
<dbReference type="AlphaFoldDB" id="A0A0C9ZS72"/>
<dbReference type="InterPro" id="IPR013087">
    <property type="entry name" value="Znf_C2H2_type"/>
</dbReference>
<organism evidence="9 10">
    <name type="scientific">Pisolithus microcarpus 441</name>
    <dbReference type="NCBI Taxonomy" id="765257"/>
    <lineage>
        <taxon>Eukaryota</taxon>
        <taxon>Fungi</taxon>
        <taxon>Dikarya</taxon>
        <taxon>Basidiomycota</taxon>
        <taxon>Agaricomycotina</taxon>
        <taxon>Agaricomycetes</taxon>
        <taxon>Agaricomycetidae</taxon>
        <taxon>Boletales</taxon>
        <taxon>Sclerodermatineae</taxon>
        <taxon>Pisolithaceae</taxon>
        <taxon>Pisolithus</taxon>
    </lineage>
</organism>
<dbReference type="PANTHER" id="PTHR44029:SF1">
    <property type="entry name" value="DNAJ HOMOLOG SUBFAMILY C MEMBER 21"/>
    <property type="match status" value="1"/>
</dbReference>
<dbReference type="Gene3D" id="1.10.287.110">
    <property type="entry name" value="DnaJ domain"/>
    <property type="match status" value="1"/>
</dbReference>
<dbReference type="SMART" id="SM00271">
    <property type="entry name" value="DnaJ"/>
    <property type="match status" value="1"/>
</dbReference>